<dbReference type="Ensembl" id="ENSOKIT00005067224.1">
    <property type="protein sequence ID" value="ENSOKIP00005063247.1"/>
    <property type="gene ID" value="ENSOKIG00005027085.1"/>
</dbReference>
<keyword evidence="2" id="KW-0040">ANK repeat</keyword>
<dbReference type="Proteomes" id="UP000694557">
    <property type="component" value="Unassembled WGS sequence"/>
</dbReference>
<dbReference type="PANTHER" id="PTHR24153:SF0">
    <property type="entry name" value="ESPIN-LIKE PROTEIN"/>
    <property type="match status" value="1"/>
</dbReference>
<accession>A0A8C7HVD3</accession>
<gene>
    <name evidence="3" type="primary">LOC116358542</name>
</gene>
<reference evidence="3" key="1">
    <citation type="submission" date="2025-08" db="UniProtKB">
        <authorList>
            <consortium name="Ensembl"/>
        </authorList>
    </citation>
    <scope>IDENTIFICATION</scope>
</reference>
<keyword evidence="1" id="KW-0677">Repeat</keyword>
<dbReference type="PANTHER" id="PTHR24153">
    <property type="entry name" value="ESPIN"/>
    <property type="match status" value="1"/>
</dbReference>
<dbReference type="GO" id="GO:0051017">
    <property type="term" value="P:actin filament bundle assembly"/>
    <property type="evidence" value="ECO:0007669"/>
    <property type="project" value="TreeGrafter"/>
</dbReference>
<evidence type="ECO:0000313" key="3">
    <source>
        <dbReference type="Ensembl" id="ENSOKIP00005063247.1"/>
    </source>
</evidence>
<sequence length="635" mass="72923">MFLFLCWPSMVPNQRQLFIIVSDWGSYLGSPFSHLRLWDLVSSFLYFGVFLVSFNKSKMYTLHLGTHKHLILLKNWWRKLFGNKLCVDGILSPQRADSEGELLELIPIEEVILADIDSLVPTHDESGRPIAEWKRQVMVRQLKARLQDEEEQRMKDMANSYTEADGWKYSQAHNAILGPFGELLTEDDLLYLERQIENVSMQKRCQAYELELARLTEELRAILPDPIANIAVNNEFLQQMDADGHLPLPVWCSRVSGIVKSMYQLLASLTSRDEEVVMEVVGEGEGGTRVEREIQQSGVSVRSLRSNFEGQIGGIYPFGGFVNDSHRPVTRSQTPRGRVEASEIAVQTPNTALGCELELARHDIPTPIRVMETTSLRKERIVVLFLSHWKKSAYAISVRARVRKEAVERAEAVVDTIRNSTHSLFLFYRQKTAVDKMLNTWRSAKIQSSPVSLSQWCPTTYSPEHFLPIQVDGAPVAYDSLTLDLFMLGYFHILEQDLLAEERKMRHLLCFEVFDHVGCFPWETVRDFHKAILQEIQEGKRQWSDGFEDIKARFFGNAVVPGRSHPGVTRECQYPDTRLVPKVLVQTATPEEEELLKCSSGTDFSCFSNDEICKYINRSFAFWKEKEAELFDFKH</sequence>
<name>A0A8C7HVD3_ONCKI</name>
<evidence type="ECO:0000313" key="4">
    <source>
        <dbReference type="Proteomes" id="UP000694557"/>
    </source>
</evidence>
<dbReference type="GeneTree" id="ENSGT00940000156970"/>
<dbReference type="GO" id="GO:0005737">
    <property type="term" value="C:cytoplasm"/>
    <property type="evidence" value="ECO:0007669"/>
    <property type="project" value="TreeGrafter"/>
</dbReference>
<proteinExistence type="predicted"/>
<keyword evidence="4" id="KW-1185">Reference proteome</keyword>
<evidence type="ECO:0000256" key="1">
    <source>
        <dbReference type="ARBA" id="ARBA00022737"/>
    </source>
</evidence>
<dbReference type="InterPro" id="IPR052420">
    <property type="entry name" value="Espin/Espin-like"/>
</dbReference>
<reference evidence="3" key="2">
    <citation type="submission" date="2025-09" db="UniProtKB">
        <authorList>
            <consortium name="Ensembl"/>
        </authorList>
    </citation>
    <scope>IDENTIFICATION</scope>
</reference>
<organism evidence="3 4">
    <name type="scientific">Oncorhynchus kisutch</name>
    <name type="common">Coho salmon</name>
    <name type="synonym">Salmo kisutch</name>
    <dbReference type="NCBI Taxonomy" id="8019"/>
    <lineage>
        <taxon>Eukaryota</taxon>
        <taxon>Metazoa</taxon>
        <taxon>Chordata</taxon>
        <taxon>Craniata</taxon>
        <taxon>Vertebrata</taxon>
        <taxon>Euteleostomi</taxon>
        <taxon>Actinopterygii</taxon>
        <taxon>Neopterygii</taxon>
        <taxon>Teleostei</taxon>
        <taxon>Protacanthopterygii</taxon>
        <taxon>Salmoniformes</taxon>
        <taxon>Salmonidae</taxon>
        <taxon>Salmoninae</taxon>
        <taxon>Oncorhynchus</taxon>
    </lineage>
</organism>
<dbReference type="GO" id="GO:0051015">
    <property type="term" value="F:actin filament binding"/>
    <property type="evidence" value="ECO:0007669"/>
    <property type="project" value="TreeGrafter"/>
</dbReference>
<evidence type="ECO:0000256" key="2">
    <source>
        <dbReference type="ARBA" id="ARBA00023043"/>
    </source>
</evidence>
<protein>
    <submittedName>
        <fullName evidence="3">Espin-like protein</fullName>
    </submittedName>
</protein>
<dbReference type="AlphaFoldDB" id="A0A8C7HVD3"/>